<sequence>MSTKSIFFGENLRLIFTINLYCVLSVFYLKSVYLYVILIITRDLAQFVSKAIYK</sequence>
<protein>
    <submittedName>
        <fullName evidence="2">Uncharacterized protein</fullName>
    </submittedName>
</protein>
<dbReference type="EMBL" id="FNCZ01000002">
    <property type="protein sequence ID" value="SDH32865.1"/>
    <property type="molecule type" value="Genomic_DNA"/>
</dbReference>
<proteinExistence type="predicted"/>
<accession>A0A1G8BI09</accession>
<name>A0A1G8BI09_9FLAO</name>
<dbReference type="AlphaFoldDB" id="A0A1G8BI09"/>
<organism evidence="2 3">
    <name type="scientific">Winogradskyella thalassocola</name>
    <dbReference type="NCBI Taxonomy" id="262004"/>
    <lineage>
        <taxon>Bacteria</taxon>
        <taxon>Pseudomonadati</taxon>
        <taxon>Bacteroidota</taxon>
        <taxon>Flavobacteriia</taxon>
        <taxon>Flavobacteriales</taxon>
        <taxon>Flavobacteriaceae</taxon>
        <taxon>Winogradskyella</taxon>
    </lineage>
</organism>
<evidence type="ECO:0000256" key="1">
    <source>
        <dbReference type="SAM" id="Phobius"/>
    </source>
</evidence>
<evidence type="ECO:0000313" key="3">
    <source>
        <dbReference type="Proteomes" id="UP000199492"/>
    </source>
</evidence>
<dbReference type="Proteomes" id="UP000199492">
    <property type="component" value="Unassembled WGS sequence"/>
</dbReference>
<feature type="transmembrane region" description="Helical" evidence="1">
    <location>
        <begin position="12"/>
        <end position="29"/>
    </location>
</feature>
<keyword evidence="1" id="KW-0472">Membrane</keyword>
<keyword evidence="3" id="KW-1185">Reference proteome</keyword>
<evidence type="ECO:0000313" key="2">
    <source>
        <dbReference type="EMBL" id="SDH32865.1"/>
    </source>
</evidence>
<gene>
    <name evidence="2" type="ORF">SAMN04489796_102337</name>
</gene>
<reference evidence="3" key="1">
    <citation type="submission" date="2016-10" db="EMBL/GenBank/DDBJ databases">
        <authorList>
            <person name="Varghese N."/>
            <person name="Submissions S."/>
        </authorList>
    </citation>
    <scope>NUCLEOTIDE SEQUENCE [LARGE SCALE GENOMIC DNA]</scope>
    <source>
        <strain evidence="3">DSM 15363</strain>
    </source>
</reference>
<dbReference type="STRING" id="262004.SAMN04489796_102337"/>
<keyword evidence="1" id="KW-0812">Transmembrane</keyword>
<keyword evidence="1" id="KW-1133">Transmembrane helix</keyword>